<feature type="domain" description="GAG-pre-integrase" evidence="1">
    <location>
        <begin position="372"/>
        <end position="442"/>
    </location>
</feature>
<dbReference type="InterPro" id="IPR025724">
    <property type="entry name" value="GAG-pre-integrase_dom"/>
</dbReference>
<comment type="caution">
    <text evidence="2">The sequence shown here is derived from an EMBL/GenBank/DDBJ whole genome shotgun (WGS) entry which is preliminary data.</text>
</comment>
<proteinExistence type="predicted"/>
<protein>
    <submittedName>
        <fullName evidence="2">Retrovirus-related Pol polyprotein from transposon TNT 1-94</fullName>
    </submittedName>
</protein>
<accession>A0A6L2MAW5</accession>
<dbReference type="PANTHER" id="PTHR42648">
    <property type="entry name" value="TRANSPOSASE, PUTATIVE-RELATED"/>
    <property type="match status" value="1"/>
</dbReference>
<dbReference type="AlphaFoldDB" id="A0A6L2MAW5"/>
<evidence type="ECO:0000259" key="1">
    <source>
        <dbReference type="Pfam" id="PF13976"/>
    </source>
</evidence>
<dbReference type="InterPro" id="IPR039537">
    <property type="entry name" value="Retrotran_Ty1/copia-like"/>
</dbReference>
<gene>
    <name evidence="2" type="ORF">Tci_042788</name>
</gene>
<dbReference type="PANTHER" id="PTHR42648:SF32">
    <property type="entry name" value="RIBONUCLEASE H-LIKE DOMAIN, GAG-PRE-INTEGRASE DOMAIN PROTEIN-RELATED"/>
    <property type="match status" value="1"/>
</dbReference>
<evidence type="ECO:0000313" key="2">
    <source>
        <dbReference type="EMBL" id="GEU70810.1"/>
    </source>
</evidence>
<reference evidence="2" key="1">
    <citation type="journal article" date="2019" name="Sci. Rep.">
        <title>Draft genome of Tanacetum cinerariifolium, the natural source of mosquito coil.</title>
        <authorList>
            <person name="Yamashiro T."/>
            <person name="Shiraishi A."/>
            <person name="Satake H."/>
            <person name="Nakayama K."/>
        </authorList>
    </citation>
    <scope>NUCLEOTIDE SEQUENCE</scope>
</reference>
<dbReference type="Pfam" id="PF13976">
    <property type="entry name" value="gag_pre-integrs"/>
    <property type="match status" value="1"/>
</dbReference>
<sequence>MLLILTIFKDLEKFHAELDRYHDVSYASKVEIDCAKAKGDLVSYKMESEKSFNEYTQKISDLNQTISEMKKEFFAHQETISIMSQEKEAQKKFHKTREDKELKKVIALENKIKILDDIVYKTGQSVQTMNMFNHNCKTSFLKPEYLKKAQRANPRLYDIGVIPTTSFGKPQLKRNRLKDKAMHNNSEGKKQQVEDHHRKFKFYHNKISVTVCIDSINAKTSNVNFVCVTCGKCVLNDNHDMCLLHYINGVNSRTKMPIVVPVSTREPKQTVSQSVATHLKRTVAAESTNQKPRSKIRKQYEQIKKIYKWWYCKITPPGYKWKPKFRTVNDEPNLVEIILFIVDSGCSKHMMENLKLLSNFVEQFLGSYGTDLYSITLQDTSTPNLIYLIAKATSSQVWLWHRSLSHLNFDTINLLLKFDIVTGLPKLKFIKDYLCSSCKLRKAKRKSFKTKTTPSSKRRLQILHMDLYGPMRVESFYGKKYVLEQEQDSSRMTVNVEETASNAMVAIDGAGFDWCYMADDEVPTNRALMVFQTLRY</sequence>
<dbReference type="EMBL" id="BKCJ010006186">
    <property type="protein sequence ID" value="GEU70810.1"/>
    <property type="molecule type" value="Genomic_DNA"/>
</dbReference>
<organism evidence="2">
    <name type="scientific">Tanacetum cinerariifolium</name>
    <name type="common">Dalmatian daisy</name>
    <name type="synonym">Chrysanthemum cinerariifolium</name>
    <dbReference type="NCBI Taxonomy" id="118510"/>
    <lineage>
        <taxon>Eukaryota</taxon>
        <taxon>Viridiplantae</taxon>
        <taxon>Streptophyta</taxon>
        <taxon>Embryophyta</taxon>
        <taxon>Tracheophyta</taxon>
        <taxon>Spermatophyta</taxon>
        <taxon>Magnoliopsida</taxon>
        <taxon>eudicotyledons</taxon>
        <taxon>Gunneridae</taxon>
        <taxon>Pentapetalae</taxon>
        <taxon>asterids</taxon>
        <taxon>campanulids</taxon>
        <taxon>Asterales</taxon>
        <taxon>Asteraceae</taxon>
        <taxon>Asteroideae</taxon>
        <taxon>Anthemideae</taxon>
        <taxon>Anthemidinae</taxon>
        <taxon>Tanacetum</taxon>
    </lineage>
</organism>
<name>A0A6L2MAW5_TANCI</name>